<evidence type="ECO:0000313" key="6">
    <source>
        <dbReference type="Proteomes" id="UP001501682"/>
    </source>
</evidence>
<dbReference type="InterPro" id="IPR038765">
    <property type="entry name" value="Papain-like_cys_pep_sf"/>
</dbReference>
<evidence type="ECO:0000259" key="3">
    <source>
        <dbReference type="Pfam" id="PF01841"/>
    </source>
</evidence>
<comment type="caution">
    <text evidence="5">The sequence shown here is derived from an EMBL/GenBank/DDBJ whole genome shotgun (WGS) entry which is preliminary data.</text>
</comment>
<dbReference type="SUPFAM" id="SSF54001">
    <property type="entry name" value="Cysteine proteinases"/>
    <property type="match status" value="1"/>
</dbReference>
<feature type="chain" id="PRO_5045825206" description="DUF3857 domain-containing protein" evidence="2">
    <location>
        <begin position="22"/>
        <end position="695"/>
    </location>
</feature>
<evidence type="ECO:0000259" key="4">
    <source>
        <dbReference type="Pfam" id="PF12969"/>
    </source>
</evidence>
<evidence type="ECO:0000256" key="1">
    <source>
        <dbReference type="SAM" id="Phobius"/>
    </source>
</evidence>
<sequence>MASFKFLACLIFTFISFTVIAQIKTSDTPNWVLKQNYTTTIDIASDEIDYGYVVLLSDEQIHVPKQKHYNRVVKKITDNLGIQDVAEIAEIYDPTYQTITFHNIDVIRNGDVINKLDINNFQVIRRESSSESYIYDGRLTAMINLSDIRKDDILDYSYTISGFNPIHNGNFSGIFSLNDYVYINTSSLRLLSNTNLEYKLFNSDLKPRYTTSNGLKDYLWFSEKVNSVNFDNEAPIWLIEHQYLIVSNYQNWKNVIDWGIDIYNVNDKISTELKAKIDAILSNKAMEHEQIIATLEFVQNEIRYLGLEDGIGSYKPFSPNKVFNQRFGDCKDKTLLMVTMLRAMHIEAYPMLVSTTFGKNLPKILPSPKVFDHVVVKVIDKSGREIYYDPTITNQKGRYDNIYFPNYEYGLVISEETNDLEKIQSFSNNLIEVYDEFYLEAVGKGATLKVKTIYNEYEADKMRNYYKNSSTSSIKKDFKAYYSNYYENVEVIEAPIIKDDSLNNELTIYEHYKLEDIWEEVLADDDNIGVTFTPTTISDILVLPTEQSKTKELALYYPIAKRHTINVKLPEAWNISPIDYNIYSKDFYYEFEGNYNPSSRELNLMSYYKNQNDYVSPENYAQYYRDIKTLESKLSYYIYIPKSYVASYANGKKNINSSELATSFIKNLFLFLILPIIVILLIVLIIIVVKRNSKT</sequence>
<evidence type="ECO:0000256" key="2">
    <source>
        <dbReference type="SAM" id="SignalP"/>
    </source>
</evidence>
<keyword evidence="6" id="KW-1185">Reference proteome</keyword>
<reference evidence="6" key="1">
    <citation type="journal article" date="2019" name="Int. J. Syst. Evol. Microbiol.">
        <title>The Global Catalogue of Microorganisms (GCM) 10K type strain sequencing project: providing services to taxonomists for standard genome sequencing and annotation.</title>
        <authorList>
            <consortium name="The Broad Institute Genomics Platform"/>
            <consortium name="The Broad Institute Genome Sequencing Center for Infectious Disease"/>
            <person name="Wu L."/>
            <person name="Ma J."/>
        </authorList>
    </citation>
    <scope>NUCLEOTIDE SEQUENCE [LARGE SCALE GENOMIC DNA]</scope>
    <source>
        <strain evidence="6">JCM 17633</strain>
    </source>
</reference>
<keyword evidence="1" id="KW-0812">Transmembrane</keyword>
<feature type="domain" description="Transglutaminase-like" evidence="3">
    <location>
        <begin position="280"/>
        <end position="348"/>
    </location>
</feature>
<feature type="domain" description="DUF3857" evidence="4">
    <location>
        <begin position="66"/>
        <end position="225"/>
    </location>
</feature>
<proteinExistence type="predicted"/>
<dbReference type="Gene3D" id="3.10.620.30">
    <property type="match status" value="1"/>
</dbReference>
<feature type="signal peptide" evidence="2">
    <location>
        <begin position="1"/>
        <end position="21"/>
    </location>
</feature>
<dbReference type="EMBL" id="BAABCB010000018">
    <property type="protein sequence ID" value="GAA4243297.1"/>
    <property type="molecule type" value="Genomic_DNA"/>
</dbReference>
<evidence type="ECO:0000313" key="5">
    <source>
        <dbReference type="EMBL" id="GAA4243297.1"/>
    </source>
</evidence>
<gene>
    <name evidence="5" type="ORF">GCM10022292_17360</name>
</gene>
<accession>A0ABP8CTQ6</accession>
<feature type="transmembrane region" description="Helical" evidence="1">
    <location>
        <begin position="668"/>
        <end position="689"/>
    </location>
</feature>
<dbReference type="RefSeq" id="WP_344713999.1">
    <property type="nucleotide sequence ID" value="NZ_BAABCB010000018.1"/>
</dbReference>
<dbReference type="InterPro" id="IPR002931">
    <property type="entry name" value="Transglutaminase-like"/>
</dbReference>
<dbReference type="Pfam" id="PF12969">
    <property type="entry name" value="DUF3857"/>
    <property type="match status" value="1"/>
</dbReference>
<dbReference type="InterPro" id="IPR024618">
    <property type="entry name" value="DUF3857"/>
</dbReference>
<dbReference type="Pfam" id="PF01841">
    <property type="entry name" value="Transglut_core"/>
    <property type="match status" value="1"/>
</dbReference>
<keyword evidence="2" id="KW-0732">Signal</keyword>
<keyword evidence="1" id="KW-0472">Membrane</keyword>
<dbReference type="Gene3D" id="2.60.40.3140">
    <property type="match status" value="1"/>
</dbReference>
<protein>
    <recommendedName>
        <fullName evidence="7">DUF3857 domain-containing protein</fullName>
    </recommendedName>
</protein>
<organism evidence="5 6">
    <name type="scientific">Winogradskyella damuponensis</name>
    <dbReference type="NCBI Taxonomy" id="943939"/>
    <lineage>
        <taxon>Bacteria</taxon>
        <taxon>Pseudomonadati</taxon>
        <taxon>Bacteroidota</taxon>
        <taxon>Flavobacteriia</taxon>
        <taxon>Flavobacteriales</taxon>
        <taxon>Flavobacteriaceae</taxon>
        <taxon>Winogradskyella</taxon>
    </lineage>
</organism>
<dbReference type="Proteomes" id="UP001501682">
    <property type="component" value="Unassembled WGS sequence"/>
</dbReference>
<evidence type="ECO:0008006" key="7">
    <source>
        <dbReference type="Google" id="ProtNLM"/>
    </source>
</evidence>
<name>A0ABP8CTQ6_9FLAO</name>
<keyword evidence="1" id="KW-1133">Transmembrane helix</keyword>